<keyword evidence="3" id="KW-1185">Reference proteome</keyword>
<protein>
    <submittedName>
        <fullName evidence="2">Nuclear transport factor 2 family protein</fullName>
    </submittedName>
</protein>
<evidence type="ECO:0000313" key="2">
    <source>
        <dbReference type="EMBL" id="MEB8341475.1"/>
    </source>
</evidence>
<name>A0ABU6FDP6_9ACTN</name>
<gene>
    <name evidence="2" type="ORF">OKJ99_28660</name>
</gene>
<dbReference type="RefSeq" id="WP_326020686.1">
    <property type="nucleotide sequence ID" value="NZ_JAOZYC010000148.1"/>
</dbReference>
<evidence type="ECO:0000259" key="1">
    <source>
        <dbReference type="Pfam" id="PF12680"/>
    </source>
</evidence>
<accession>A0ABU6FDP6</accession>
<evidence type="ECO:0000313" key="3">
    <source>
        <dbReference type="Proteomes" id="UP001354931"/>
    </source>
</evidence>
<dbReference type="Gene3D" id="3.10.450.50">
    <property type="match status" value="1"/>
</dbReference>
<feature type="domain" description="SnoaL-like" evidence="1">
    <location>
        <begin position="7"/>
        <end position="107"/>
    </location>
</feature>
<sequence length="119" mass="12866">MTAQHAVDAYLATWNAQGEQLTKLIAEHWAPDATYTDPLAEVAGHAALSALVEGVHEQFPGCVFTPVGDADAHHRQVRFQWGLGPEGAEPLVIGSDVLVLDEEDRIRDVRGFLDKVPAA</sequence>
<dbReference type="Proteomes" id="UP001354931">
    <property type="component" value="Unassembled WGS sequence"/>
</dbReference>
<organism evidence="2 3">
    <name type="scientific">Streptomyces endophyticus</name>
    <dbReference type="NCBI Taxonomy" id="714166"/>
    <lineage>
        <taxon>Bacteria</taxon>
        <taxon>Bacillati</taxon>
        <taxon>Actinomycetota</taxon>
        <taxon>Actinomycetes</taxon>
        <taxon>Kitasatosporales</taxon>
        <taxon>Streptomycetaceae</taxon>
        <taxon>Streptomyces</taxon>
    </lineage>
</organism>
<dbReference type="InterPro" id="IPR037401">
    <property type="entry name" value="SnoaL-like"/>
</dbReference>
<dbReference type="SUPFAM" id="SSF54427">
    <property type="entry name" value="NTF2-like"/>
    <property type="match status" value="1"/>
</dbReference>
<dbReference type="EMBL" id="JAOZYC010000148">
    <property type="protein sequence ID" value="MEB8341475.1"/>
    <property type="molecule type" value="Genomic_DNA"/>
</dbReference>
<reference evidence="2 3" key="1">
    <citation type="submission" date="2022-10" db="EMBL/GenBank/DDBJ databases">
        <authorList>
            <person name="Xie J."/>
            <person name="Shen N."/>
        </authorList>
    </citation>
    <scope>NUCLEOTIDE SEQUENCE [LARGE SCALE GENOMIC DNA]</scope>
    <source>
        <strain evidence="2 3">YIM65594</strain>
    </source>
</reference>
<dbReference type="Pfam" id="PF12680">
    <property type="entry name" value="SnoaL_2"/>
    <property type="match status" value="1"/>
</dbReference>
<comment type="caution">
    <text evidence="2">The sequence shown here is derived from an EMBL/GenBank/DDBJ whole genome shotgun (WGS) entry which is preliminary data.</text>
</comment>
<dbReference type="InterPro" id="IPR032710">
    <property type="entry name" value="NTF2-like_dom_sf"/>
</dbReference>
<proteinExistence type="predicted"/>